<keyword evidence="3 9" id="KW-0813">Transport</keyword>
<feature type="transmembrane region" description="Helical" evidence="9">
    <location>
        <begin position="124"/>
        <end position="153"/>
    </location>
</feature>
<comment type="similarity">
    <text evidence="2 9">Belongs to the ABC-2 integral membrane protein family.</text>
</comment>
<dbReference type="PANTHER" id="PTHR30413">
    <property type="entry name" value="INNER MEMBRANE TRANSPORT PERMEASE"/>
    <property type="match status" value="1"/>
</dbReference>
<evidence type="ECO:0000256" key="4">
    <source>
        <dbReference type="ARBA" id="ARBA00022475"/>
    </source>
</evidence>
<organism evidence="11 12">
    <name type="scientific">Pontibacter saemangeumensis</name>
    <dbReference type="NCBI Taxonomy" id="1084525"/>
    <lineage>
        <taxon>Bacteria</taxon>
        <taxon>Pseudomonadati</taxon>
        <taxon>Bacteroidota</taxon>
        <taxon>Cytophagia</taxon>
        <taxon>Cytophagales</taxon>
        <taxon>Hymenobacteraceae</taxon>
        <taxon>Pontibacter</taxon>
    </lineage>
</organism>
<keyword evidence="5" id="KW-0997">Cell inner membrane</keyword>
<dbReference type="InterPro" id="IPR047817">
    <property type="entry name" value="ABC2_TM_bact-type"/>
</dbReference>
<evidence type="ECO:0000256" key="6">
    <source>
        <dbReference type="ARBA" id="ARBA00022692"/>
    </source>
</evidence>
<keyword evidence="12" id="KW-1185">Reference proteome</keyword>
<keyword evidence="7 9" id="KW-1133">Transmembrane helix</keyword>
<evidence type="ECO:0000256" key="1">
    <source>
        <dbReference type="ARBA" id="ARBA00004429"/>
    </source>
</evidence>
<evidence type="ECO:0000256" key="7">
    <source>
        <dbReference type="ARBA" id="ARBA00022989"/>
    </source>
</evidence>
<evidence type="ECO:0000256" key="2">
    <source>
        <dbReference type="ARBA" id="ARBA00007783"/>
    </source>
</evidence>
<feature type="transmembrane region" description="Helical" evidence="9">
    <location>
        <begin position="256"/>
        <end position="274"/>
    </location>
</feature>
<feature type="transmembrane region" description="Helical" evidence="9">
    <location>
        <begin position="165"/>
        <end position="188"/>
    </location>
</feature>
<name>A0ABP8M520_9BACT</name>
<sequence length="285" mass="32752">MLAVEKKRWEWEINNKTSYWGESLRELWSFRHLLASLVRRHFILNYQQTVLGPVWILFQPIMTLVTYVVVFDKMVGIPTGTLPPVLFYFSGIVLWNFFSDSFSGTANTFRDNAHLFSKVYFPRLIMPLAAISTHFIRFLMQLVMLLLFIAYFWFFKGLRPSLNTWLAAFPLAVVLAGSIGLGLGLFFSVLTAKYRDMSNLVSLGIRLLMFVTPVIFPLSLVPDNVQWIVKINPLSPLFELFRLSLLGEGYVTPWQLLYSALFMVIVLSGALLLFNKQGTKLMDVV</sequence>
<dbReference type="RefSeq" id="WP_345162745.1">
    <property type="nucleotide sequence ID" value="NZ_BAABHC010000039.1"/>
</dbReference>
<dbReference type="Pfam" id="PF01061">
    <property type="entry name" value="ABC2_membrane"/>
    <property type="match status" value="1"/>
</dbReference>
<evidence type="ECO:0000256" key="3">
    <source>
        <dbReference type="ARBA" id="ARBA00022448"/>
    </source>
</evidence>
<reference evidence="12" key="1">
    <citation type="journal article" date="2019" name="Int. J. Syst. Evol. Microbiol.">
        <title>The Global Catalogue of Microorganisms (GCM) 10K type strain sequencing project: providing services to taxonomists for standard genome sequencing and annotation.</title>
        <authorList>
            <consortium name="The Broad Institute Genomics Platform"/>
            <consortium name="The Broad Institute Genome Sequencing Center for Infectious Disease"/>
            <person name="Wu L."/>
            <person name="Ma J."/>
        </authorList>
    </citation>
    <scope>NUCLEOTIDE SEQUENCE [LARGE SCALE GENOMIC DNA]</scope>
    <source>
        <strain evidence="12">JCM 17926</strain>
    </source>
</reference>
<dbReference type="Proteomes" id="UP001500552">
    <property type="component" value="Unassembled WGS sequence"/>
</dbReference>
<feature type="transmembrane region" description="Helical" evidence="9">
    <location>
        <begin position="200"/>
        <end position="220"/>
    </location>
</feature>
<accession>A0ABP8M520</accession>
<evidence type="ECO:0000256" key="5">
    <source>
        <dbReference type="ARBA" id="ARBA00022519"/>
    </source>
</evidence>
<feature type="transmembrane region" description="Helical" evidence="9">
    <location>
        <begin position="49"/>
        <end position="70"/>
    </location>
</feature>
<comment type="caution">
    <text evidence="11">The sequence shown here is derived from an EMBL/GenBank/DDBJ whole genome shotgun (WGS) entry which is preliminary data.</text>
</comment>
<evidence type="ECO:0000313" key="11">
    <source>
        <dbReference type="EMBL" id="GAA4443991.1"/>
    </source>
</evidence>
<keyword evidence="6 9" id="KW-0812">Transmembrane</keyword>
<dbReference type="PANTHER" id="PTHR30413:SF8">
    <property type="entry name" value="TRANSPORT PERMEASE PROTEIN"/>
    <property type="match status" value="1"/>
</dbReference>
<keyword evidence="4 9" id="KW-1003">Cell membrane</keyword>
<feature type="transmembrane region" description="Helical" evidence="9">
    <location>
        <begin position="85"/>
        <end position="103"/>
    </location>
</feature>
<evidence type="ECO:0000256" key="8">
    <source>
        <dbReference type="ARBA" id="ARBA00023136"/>
    </source>
</evidence>
<evidence type="ECO:0000259" key="10">
    <source>
        <dbReference type="PROSITE" id="PS51012"/>
    </source>
</evidence>
<evidence type="ECO:0000313" key="12">
    <source>
        <dbReference type="Proteomes" id="UP001500552"/>
    </source>
</evidence>
<keyword evidence="8 9" id="KW-0472">Membrane</keyword>
<proteinExistence type="inferred from homology"/>
<dbReference type="InterPro" id="IPR013525">
    <property type="entry name" value="ABC2_TM"/>
</dbReference>
<dbReference type="EMBL" id="BAABHC010000039">
    <property type="protein sequence ID" value="GAA4443991.1"/>
    <property type="molecule type" value="Genomic_DNA"/>
</dbReference>
<gene>
    <name evidence="11" type="ORF">GCM10023188_45330</name>
</gene>
<dbReference type="PROSITE" id="PS51012">
    <property type="entry name" value="ABC_TM2"/>
    <property type="match status" value="1"/>
</dbReference>
<evidence type="ECO:0000256" key="9">
    <source>
        <dbReference type="RuleBase" id="RU361157"/>
    </source>
</evidence>
<protein>
    <recommendedName>
        <fullName evidence="9">Transport permease protein</fullName>
    </recommendedName>
</protein>
<comment type="subcellular location">
    <subcellularLocation>
        <location evidence="1">Cell inner membrane</location>
        <topology evidence="1">Multi-pass membrane protein</topology>
    </subcellularLocation>
    <subcellularLocation>
        <location evidence="9">Cell membrane</location>
        <topology evidence="9">Multi-pass membrane protein</topology>
    </subcellularLocation>
</comment>
<feature type="domain" description="ABC transmembrane type-2" evidence="10">
    <location>
        <begin position="51"/>
        <end position="277"/>
    </location>
</feature>